<dbReference type="OrthoDB" id="361020at2759"/>
<dbReference type="PANTHER" id="PTHR10150">
    <property type="entry name" value="DNA REPAIR ENDONUCLEASE XPF"/>
    <property type="match status" value="1"/>
</dbReference>
<dbReference type="GO" id="GO:0006277">
    <property type="term" value="P:DNA amplification"/>
    <property type="evidence" value="ECO:0007669"/>
    <property type="project" value="EnsemblFungi"/>
</dbReference>
<dbReference type="CDD" id="cd20078">
    <property type="entry name" value="XPF_nuclease_XPF_euk"/>
    <property type="match status" value="1"/>
</dbReference>
<dbReference type="Pfam" id="PF02732">
    <property type="entry name" value="ERCC4"/>
    <property type="match status" value="1"/>
</dbReference>
<dbReference type="PANTHER" id="PTHR10150:SF0">
    <property type="entry name" value="DNA REPAIR ENDONUCLEASE XPF"/>
    <property type="match status" value="1"/>
</dbReference>
<reference evidence="12 13" key="1">
    <citation type="journal article" date="2011" name="Proc. Natl. Acad. Sci. U.S.A.">
        <title>Comparative genomics of xylose-fermenting fungi for enhanced biofuel production.</title>
        <authorList>
            <person name="Wohlbach D.J."/>
            <person name="Kuo A."/>
            <person name="Sato T.K."/>
            <person name="Potts K.M."/>
            <person name="Salamov A.A."/>
            <person name="LaButti K.M."/>
            <person name="Sun H."/>
            <person name="Clum A."/>
            <person name="Pangilinan J.L."/>
            <person name="Lindquist E.A."/>
            <person name="Lucas S."/>
            <person name="Lapidus A."/>
            <person name="Jin M."/>
            <person name="Gunawan C."/>
            <person name="Balan V."/>
            <person name="Dale B.E."/>
            <person name="Jeffries T.W."/>
            <person name="Zinkel R."/>
            <person name="Barry K.W."/>
            <person name="Grigoriev I.V."/>
            <person name="Gasch A.P."/>
        </authorList>
    </citation>
    <scope>NUCLEOTIDE SEQUENCE [LARGE SCALE GENOMIC DNA]</scope>
    <source>
        <strain evidence="13">NRRL Y-27907 / 11-Y1</strain>
    </source>
</reference>
<dbReference type="eggNOG" id="KOG0442">
    <property type="taxonomic scope" value="Eukaryota"/>
</dbReference>
<evidence type="ECO:0000256" key="10">
    <source>
        <dbReference type="SAM" id="MobiDB-lite"/>
    </source>
</evidence>
<dbReference type="InterPro" id="IPR006166">
    <property type="entry name" value="ERCC4_domain"/>
</dbReference>
<evidence type="ECO:0000259" key="11">
    <source>
        <dbReference type="SMART" id="SM00891"/>
    </source>
</evidence>
<evidence type="ECO:0000256" key="8">
    <source>
        <dbReference type="ARBA" id="ARBA00023204"/>
    </source>
</evidence>
<dbReference type="KEGG" id="spaa:SPAPADRAFT_70727"/>
<gene>
    <name evidence="12" type="ORF">SPAPADRAFT_70727</name>
</gene>
<dbReference type="GO" id="GO:0000724">
    <property type="term" value="P:double-strand break repair via homologous recombination"/>
    <property type="evidence" value="ECO:0007669"/>
    <property type="project" value="TreeGrafter"/>
</dbReference>
<dbReference type="InterPro" id="IPR047520">
    <property type="entry name" value="XPF_nuclease"/>
</dbReference>
<dbReference type="RefSeq" id="XP_007374242.1">
    <property type="nucleotide sequence ID" value="XM_007374180.1"/>
</dbReference>
<keyword evidence="6" id="KW-0378">Hydrolase</keyword>
<dbReference type="GO" id="GO:0003684">
    <property type="term" value="F:damaged DNA binding"/>
    <property type="evidence" value="ECO:0007669"/>
    <property type="project" value="TreeGrafter"/>
</dbReference>
<keyword evidence="13" id="KW-1185">Reference proteome</keyword>
<evidence type="ECO:0000256" key="5">
    <source>
        <dbReference type="ARBA" id="ARBA00022763"/>
    </source>
</evidence>
<dbReference type="GeneID" id="18875345"/>
<dbReference type="GO" id="GO:0000710">
    <property type="term" value="P:meiotic mismatch repair"/>
    <property type="evidence" value="ECO:0007669"/>
    <property type="project" value="EnsemblFungi"/>
</dbReference>
<dbReference type="HOGENOM" id="CLU_002265_2_0_1"/>
<sequence>MSSLFVQDDLPPEDASLVPEVEQSSIPVVFQEPEIVPIYPDREVHCTLPLPYQQEIVEDMLTKDGLLILGHGLGWDLITSNLLHALSSPTVTLDNNQVKKRGLIFVLNMRKEEIIQLREELSYLSWLDESGSTPTPFMEITGDSQSGKRKTIYSEGGIISITSRVLVVDLLSGMISPHDITGLFILHAERIKETSNESFIVSLYRDQNEWGFIKAFSDSPESFVGFTPLATKLKVLRLSNVFLWPRYHLTISQSFNIVKKGETRKNVIEINTKLSYKMNKIQSAILSCIQACLGELKRHNAELATEYWDMENVHDPDFVRNIRLSLESQWHRVTYTTKILVVDLGTLLNLLNGLLTLDSVSYYQAVQGIVDANIKHQSSSMNATMSPWLNLNESNTIISYAKERALGKYDNEYILEELPKWSELGMLIDDILYEKSMSSLKDQGPILIMCSSSRIAKQLNRLLETMKLEQVADLKRFSARKYMIGKVHEYLDWKEINSFVKKVSAELNKEEGIEGEENSEEAISVSKTFTRNGQPISKRRRTRGDSVTARVSKMYSSTTDTADVDEEELKKLEEEEDRKEEEGEFIESEDNDEEVEEVRSIQFSCIDNDTQILIQAYNEDNDLSLLQELSPSHIIMYEPNLTFMRRVEIFQAINHDNPAKVFLLYYGNSIEEQKHLIRIKKEKEAFTKLIKEKGNLGQHFETAEDNYRFQIQRNQVVNTRIAGGARFRTEADEMRVVVDVREFRSSLPNLLYRIGIKVVPCMITVGDYIVSPKICVERKSIPDLIGSFKSGRLFHQCEQMFKYYELPTLLIEFDENKSFSLEPFSESKFQRAGAPRNPTVTNKIQQNIQSKLLSLLVAFPKLKIIWSSSPYETAQIFLELKANQEEPSVGSAMDKGVNRSVVTEDGGPPIFNDDPIDFIQNIPGINAMNYHILIQKVRNIEQLVQLSKNEFMNILGEENGRKAYSFINRKLS</sequence>
<dbReference type="OMA" id="THILDIM"/>
<dbReference type="GO" id="GO:0000715">
    <property type="term" value="P:nucleotide-excision repair, DNA damage recognition"/>
    <property type="evidence" value="ECO:0007669"/>
    <property type="project" value="EnsemblFungi"/>
</dbReference>
<name>G3AM22_SPAPN</name>
<feature type="domain" description="ERCC4" evidence="11">
    <location>
        <begin position="735"/>
        <end position="815"/>
    </location>
</feature>
<dbReference type="Proteomes" id="UP000000709">
    <property type="component" value="Unassembled WGS sequence"/>
</dbReference>
<accession>G3AM22</accession>
<evidence type="ECO:0000313" key="12">
    <source>
        <dbReference type="EMBL" id="EGW32727.1"/>
    </source>
</evidence>
<keyword evidence="7" id="KW-0238">DNA-binding</keyword>
<evidence type="ECO:0000256" key="9">
    <source>
        <dbReference type="ARBA" id="ARBA00023242"/>
    </source>
</evidence>
<feature type="compositionally biased region" description="Acidic residues" evidence="10">
    <location>
        <begin position="574"/>
        <end position="593"/>
    </location>
</feature>
<dbReference type="FunCoup" id="G3AM22">
    <property type="interactions" value="935"/>
</dbReference>
<dbReference type="GO" id="GO:0000014">
    <property type="term" value="F:single-stranded DNA endodeoxyribonuclease activity"/>
    <property type="evidence" value="ECO:0007669"/>
    <property type="project" value="EnsemblFungi"/>
</dbReference>
<keyword evidence="8" id="KW-0234">DNA repair</keyword>
<dbReference type="GO" id="GO:0006312">
    <property type="term" value="P:mitotic recombination"/>
    <property type="evidence" value="ECO:0007669"/>
    <property type="project" value="EnsemblFungi"/>
</dbReference>
<evidence type="ECO:0000256" key="7">
    <source>
        <dbReference type="ARBA" id="ARBA00023125"/>
    </source>
</evidence>
<comment type="subcellular location">
    <subcellularLocation>
        <location evidence="1">Nucleus</location>
    </subcellularLocation>
</comment>
<dbReference type="InterPro" id="IPR011335">
    <property type="entry name" value="Restrct_endonuc-II-like"/>
</dbReference>
<dbReference type="InterPro" id="IPR010994">
    <property type="entry name" value="RuvA_2-like"/>
</dbReference>
<dbReference type="GO" id="GO:1901255">
    <property type="term" value="P:nucleotide-excision repair involved in interstrand cross-link repair"/>
    <property type="evidence" value="ECO:0007669"/>
    <property type="project" value="TreeGrafter"/>
</dbReference>
<dbReference type="AlphaFoldDB" id="G3AM22"/>
<dbReference type="GO" id="GO:0003697">
    <property type="term" value="F:single-stranded DNA binding"/>
    <property type="evidence" value="ECO:0007669"/>
    <property type="project" value="EnsemblFungi"/>
</dbReference>
<dbReference type="SUPFAM" id="SSF47781">
    <property type="entry name" value="RuvA domain 2-like"/>
    <property type="match status" value="1"/>
</dbReference>
<dbReference type="InParanoid" id="G3AM22"/>
<dbReference type="GO" id="GO:0000712">
    <property type="term" value="P:resolution of meiotic recombination intermediates"/>
    <property type="evidence" value="ECO:0007669"/>
    <property type="project" value="TreeGrafter"/>
</dbReference>
<dbReference type="Gene3D" id="1.10.150.20">
    <property type="entry name" value="5' to 3' exonuclease, C-terminal subdomain"/>
    <property type="match status" value="1"/>
</dbReference>
<dbReference type="GO" id="GO:0000110">
    <property type="term" value="C:nucleotide-excision repair factor 1 complex"/>
    <property type="evidence" value="ECO:0007669"/>
    <property type="project" value="EnsemblFungi"/>
</dbReference>
<dbReference type="Gene3D" id="3.40.50.10130">
    <property type="match status" value="1"/>
</dbReference>
<keyword evidence="4" id="KW-0255">Endonuclease</keyword>
<evidence type="ECO:0000256" key="4">
    <source>
        <dbReference type="ARBA" id="ARBA00022759"/>
    </source>
</evidence>
<dbReference type="EMBL" id="GL996501">
    <property type="protein sequence ID" value="EGW32727.1"/>
    <property type="molecule type" value="Genomic_DNA"/>
</dbReference>
<evidence type="ECO:0000256" key="3">
    <source>
        <dbReference type="ARBA" id="ARBA00022722"/>
    </source>
</evidence>
<keyword evidence="5" id="KW-0227">DNA damage</keyword>
<dbReference type="GO" id="GO:1905348">
    <property type="term" value="C:endonuclease complex"/>
    <property type="evidence" value="ECO:0007669"/>
    <property type="project" value="EnsemblFungi"/>
</dbReference>
<protein>
    <recommendedName>
        <fullName evidence="11">ERCC4 domain-containing protein</fullName>
    </recommendedName>
</protein>
<keyword evidence="9" id="KW-0539">Nucleus</keyword>
<evidence type="ECO:0000256" key="1">
    <source>
        <dbReference type="ARBA" id="ARBA00004123"/>
    </source>
</evidence>
<dbReference type="GO" id="GO:0000736">
    <property type="term" value="P:double-strand break repair via single-strand annealing, removal of nonhomologous ends"/>
    <property type="evidence" value="ECO:0007669"/>
    <property type="project" value="EnsemblFungi"/>
</dbReference>
<evidence type="ECO:0000256" key="2">
    <source>
        <dbReference type="ARBA" id="ARBA00010015"/>
    </source>
</evidence>
<keyword evidence="3" id="KW-0540">Nuclease</keyword>
<dbReference type="STRING" id="619300.G3AM22"/>
<evidence type="ECO:0000256" key="6">
    <source>
        <dbReference type="ARBA" id="ARBA00022801"/>
    </source>
</evidence>
<proteinExistence type="inferred from homology"/>
<dbReference type="SMART" id="SM00891">
    <property type="entry name" value="ERCC4"/>
    <property type="match status" value="1"/>
</dbReference>
<feature type="region of interest" description="Disordered" evidence="10">
    <location>
        <begin position="553"/>
        <end position="593"/>
    </location>
</feature>
<comment type="similarity">
    <text evidence="2">Belongs to the XPF family.</text>
</comment>
<dbReference type="FunFam" id="3.40.50.10130:FF:000002">
    <property type="entry name" value="DNA repair endonuclease XPF"/>
    <property type="match status" value="1"/>
</dbReference>
<dbReference type="SUPFAM" id="SSF52980">
    <property type="entry name" value="Restriction endonuclease-like"/>
    <property type="match status" value="1"/>
</dbReference>
<evidence type="ECO:0000313" key="13">
    <source>
        <dbReference type="Proteomes" id="UP000000709"/>
    </source>
</evidence>
<organism evidence="13">
    <name type="scientific">Spathaspora passalidarum (strain NRRL Y-27907 / 11-Y1)</name>
    <dbReference type="NCBI Taxonomy" id="619300"/>
    <lineage>
        <taxon>Eukaryota</taxon>
        <taxon>Fungi</taxon>
        <taxon>Dikarya</taxon>
        <taxon>Ascomycota</taxon>
        <taxon>Saccharomycotina</taxon>
        <taxon>Pichiomycetes</taxon>
        <taxon>Debaryomycetaceae</taxon>
        <taxon>Spathaspora</taxon>
    </lineage>
</organism>